<dbReference type="EMBL" id="SOML01000008">
    <property type="protein sequence ID" value="TFD95402.1"/>
    <property type="molecule type" value="Genomic_DNA"/>
</dbReference>
<accession>A0A4Y8KZU4</accession>
<evidence type="ECO:0000313" key="1">
    <source>
        <dbReference type="EMBL" id="TFD95402.1"/>
    </source>
</evidence>
<keyword evidence="2" id="KW-1185">Reference proteome</keyword>
<protein>
    <submittedName>
        <fullName evidence="1">Uncharacterized protein</fullName>
    </submittedName>
</protein>
<dbReference type="AlphaFoldDB" id="A0A4Y8KZU4"/>
<proteinExistence type="predicted"/>
<evidence type="ECO:0000313" key="2">
    <source>
        <dbReference type="Proteomes" id="UP000297861"/>
    </source>
</evidence>
<gene>
    <name evidence="1" type="ORF">E2605_13375</name>
</gene>
<organism evidence="1 2">
    <name type="scientific">Dysgonomonas capnocytophagoides</name>
    <dbReference type="NCBI Taxonomy" id="45254"/>
    <lineage>
        <taxon>Bacteria</taxon>
        <taxon>Pseudomonadati</taxon>
        <taxon>Bacteroidota</taxon>
        <taxon>Bacteroidia</taxon>
        <taxon>Bacteroidales</taxon>
        <taxon>Dysgonomonadaceae</taxon>
        <taxon>Dysgonomonas</taxon>
    </lineage>
</organism>
<dbReference type="STRING" id="1121485.GCA_000426485_01499"/>
<dbReference type="RefSeq" id="WP_134436817.1">
    <property type="nucleotide sequence ID" value="NZ_SOML01000008.1"/>
</dbReference>
<sequence>MKKYICILASVSGLLMFNSCQEKTNEEAVKYLAETKSLYEKGAYQEALGRIDSIQALFPKAFPEIKEALALKQDVRKAFDTKQITDCDSLMAVYQPKIDSVKKLFVYQKDKEDTKGVFIPKAVSSPLLTSTMLRAGVQEEGTMYIESVYIGGQYHNTIQVKAKDGSVAETKPIDDEGLNFRFSHMGRQYEVIKAAQFHDNGLAGFIVANASQPMTVTLKGKNTTSFGLSNIHKKAITDSYTLSKLLLTQDSLMGAKDKATLRIKYVDEQKQKAEALKIEQEKQKSK</sequence>
<comment type="caution">
    <text evidence="1">The sequence shown here is derived from an EMBL/GenBank/DDBJ whole genome shotgun (WGS) entry which is preliminary data.</text>
</comment>
<reference evidence="1 2" key="1">
    <citation type="submission" date="2019-03" db="EMBL/GenBank/DDBJ databases">
        <title>San Antonio Military Medical Center submission to MRSN (WRAIR), pending publication.</title>
        <authorList>
            <person name="Blyth D.M."/>
            <person name="Mccarthy S.L."/>
            <person name="Schall S.E."/>
            <person name="Stam J.A."/>
            <person name="Ong A.C."/>
            <person name="Mcgann P.T."/>
        </authorList>
    </citation>
    <scope>NUCLEOTIDE SEQUENCE [LARGE SCALE GENOMIC DNA]</scope>
    <source>
        <strain evidence="1 2">MRSN571793</strain>
    </source>
</reference>
<dbReference type="Proteomes" id="UP000297861">
    <property type="component" value="Unassembled WGS sequence"/>
</dbReference>
<dbReference type="OrthoDB" id="1118012at2"/>
<name>A0A4Y8KZU4_9BACT</name>